<dbReference type="PROSITE" id="PS00036">
    <property type="entry name" value="BZIP_BASIC"/>
    <property type="match status" value="1"/>
</dbReference>
<dbReference type="InterPro" id="IPR046347">
    <property type="entry name" value="bZIP_sf"/>
</dbReference>
<keyword evidence="5" id="KW-0539">Nucleus</keyword>
<dbReference type="SMART" id="SM00338">
    <property type="entry name" value="BRLZ"/>
    <property type="match status" value="1"/>
</dbReference>
<organism evidence="8 9">
    <name type="scientific">Nematostella vectensis</name>
    <name type="common">Starlet sea anemone</name>
    <dbReference type="NCBI Taxonomy" id="45351"/>
    <lineage>
        <taxon>Eukaryota</taxon>
        <taxon>Metazoa</taxon>
        <taxon>Cnidaria</taxon>
        <taxon>Anthozoa</taxon>
        <taxon>Hexacorallia</taxon>
        <taxon>Actiniaria</taxon>
        <taxon>Edwardsiidae</taxon>
        <taxon>Nematostella</taxon>
    </lineage>
</organism>
<sequence>MISLWACHQERLNPTKVITRNCTITATCALVYKDISSLIIWESAIGAGMPVKENLRTVIQTRRCARGLGPIRLSTVTDRKRKEQLTPEEEEKRRLRRERNKQAANRCRKRKRDKIEMLERTAQEIDDSNKALETDIANMRTELTELMSVLRSHDCVMRSRDVVTQEDRASGLVEEPGPC</sequence>
<comment type="interaction">
    <interactant intactId="EBI-26599164">
        <id>A7SHQ5</id>
    </interactant>
    <interactant intactId="EBI-26598181">
        <id>A7RWP1</id>
        <label>NEMVEDRAFT_v1g95962</label>
    </interactant>
    <organismsDiffer>false</organismsDiffer>
    <experiments>2</experiments>
</comment>
<accession>A7SHQ5</accession>
<evidence type="ECO:0000256" key="5">
    <source>
        <dbReference type="ARBA" id="ARBA00023242"/>
    </source>
</evidence>
<dbReference type="OMA" id="IIWESAI"/>
<reference evidence="8 9" key="1">
    <citation type="journal article" date="2007" name="Science">
        <title>Sea anemone genome reveals ancestral eumetazoan gene repertoire and genomic organization.</title>
        <authorList>
            <person name="Putnam N.H."/>
            <person name="Srivastava M."/>
            <person name="Hellsten U."/>
            <person name="Dirks B."/>
            <person name="Chapman J."/>
            <person name="Salamov A."/>
            <person name="Terry A."/>
            <person name="Shapiro H."/>
            <person name="Lindquist E."/>
            <person name="Kapitonov V.V."/>
            <person name="Jurka J."/>
            <person name="Genikhovich G."/>
            <person name="Grigoriev I.V."/>
            <person name="Lucas S.M."/>
            <person name="Steele R.E."/>
            <person name="Finnerty J.R."/>
            <person name="Technau U."/>
            <person name="Martindale M.Q."/>
            <person name="Rokhsar D.S."/>
        </authorList>
    </citation>
    <scope>NUCLEOTIDE SEQUENCE [LARGE SCALE GENOMIC DNA]</scope>
    <source>
        <strain evidence="9">CH2 X CH6</strain>
    </source>
</reference>
<dbReference type="PANTHER" id="PTHR23351:SF24">
    <property type="entry name" value="ACTIVATING TRANSCRIPTION FACTOR 3-RELATED"/>
    <property type="match status" value="1"/>
</dbReference>
<gene>
    <name evidence="8" type="ORF">NEMVEDRAFT_v1g233229</name>
</gene>
<dbReference type="InParanoid" id="A7SHQ5"/>
<protein>
    <recommendedName>
        <fullName evidence="7">BZIP domain-containing protein</fullName>
    </recommendedName>
</protein>
<dbReference type="HOGENOM" id="CLU_1505231_0_0_1"/>
<keyword evidence="2" id="KW-0805">Transcription regulation</keyword>
<dbReference type="Gene3D" id="1.20.5.170">
    <property type="match status" value="1"/>
</dbReference>
<dbReference type="KEGG" id="nve:5508242"/>
<keyword evidence="9" id="KW-1185">Reference proteome</keyword>
<name>A7SHQ5_NEMVE</name>
<dbReference type="STRING" id="45351.A7SHQ5"/>
<evidence type="ECO:0000256" key="1">
    <source>
        <dbReference type="ARBA" id="ARBA00004123"/>
    </source>
</evidence>
<dbReference type="eggNOG" id="KOG1414">
    <property type="taxonomic scope" value="Eukaryota"/>
</dbReference>
<comment type="interaction">
    <interactant intactId="EBI-26599164">
        <id>A7SHQ5</id>
    </interactant>
    <interactant intactId="EBI-26599004">
        <id>A7RIQ6</id>
        <label>NEMVEDRAFT_v1g238589</label>
    </interactant>
    <organismsDiffer>false</organismsDiffer>
    <experiments>2</experiments>
</comment>
<dbReference type="GO" id="GO:0000978">
    <property type="term" value="F:RNA polymerase II cis-regulatory region sequence-specific DNA binding"/>
    <property type="evidence" value="ECO:0000318"/>
    <property type="project" value="GO_Central"/>
</dbReference>
<dbReference type="Proteomes" id="UP000001593">
    <property type="component" value="Unassembled WGS sequence"/>
</dbReference>
<dbReference type="PROSITE" id="PS50217">
    <property type="entry name" value="BZIP"/>
    <property type="match status" value="1"/>
</dbReference>
<dbReference type="SUPFAM" id="SSF57959">
    <property type="entry name" value="Leucine zipper domain"/>
    <property type="match status" value="1"/>
</dbReference>
<proteinExistence type="evidence at protein level"/>
<evidence type="ECO:0000313" key="9">
    <source>
        <dbReference type="Proteomes" id="UP000001593"/>
    </source>
</evidence>
<evidence type="ECO:0000259" key="7">
    <source>
        <dbReference type="PROSITE" id="PS50217"/>
    </source>
</evidence>
<feature type="region of interest" description="Disordered" evidence="6">
    <location>
        <begin position="78"/>
        <end position="111"/>
    </location>
</feature>
<evidence type="ECO:0000313" key="8">
    <source>
        <dbReference type="EMBL" id="EDO36776.1"/>
    </source>
</evidence>
<dbReference type="PANTHER" id="PTHR23351">
    <property type="entry name" value="FOS TRANSCRIPTION FACTOR-RELATED"/>
    <property type="match status" value="1"/>
</dbReference>
<dbReference type="InterPro" id="IPR000837">
    <property type="entry name" value="AP-1"/>
</dbReference>
<dbReference type="PhylomeDB" id="A7SHQ5"/>
<dbReference type="IntAct" id="A7SHQ5">
    <property type="interactions" value="6"/>
</dbReference>
<dbReference type="GO" id="GO:0005634">
    <property type="term" value="C:nucleus"/>
    <property type="evidence" value="ECO:0000318"/>
    <property type="project" value="GO_Central"/>
</dbReference>
<comment type="subcellular location">
    <subcellularLocation>
        <location evidence="1">Nucleus</location>
    </subcellularLocation>
</comment>
<comment type="interaction">
    <interactant intactId="EBI-26599164">
        <id>A7SHQ5</id>
    </interactant>
    <interactant intactId="EBI-26598206">
        <id>A7RQI7</id>
        <label>NEMVEDRAFT_v1g89862</label>
    </interactant>
    <organismsDiffer>false</organismsDiffer>
    <experiments>2</experiments>
</comment>
<evidence type="ECO:0000256" key="2">
    <source>
        <dbReference type="ARBA" id="ARBA00023015"/>
    </source>
</evidence>
<dbReference type="GO" id="GO:0000981">
    <property type="term" value="F:DNA-binding transcription factor activity, RNA polymerase II-specific"/>
    <property type="evidence" value="ECO:0000318"/>
    <property type="project" value="GO_Central"/>
</dbReference>
<evidence type="ECO:0000256" key="6">
    <source>
        <dbReference type="SAM" id="MobiDB-lite"/>
    </source>
</evidence>
<dbReference type="PRINTS" id="PR00042">
    <property type="entry name" value="LEUZIPPRFOS"/>
</dbReference>
<keyword evidence="4" id="KW-0804">Transcription</keyword>
<dbReference type="FunFam" id="1.20.5.170:FF:000010">
    <property type="entry name" value="Cyclic AMP-dependent transcription factor ATF-2"/>
    <property type="match status" value="1"/>
</dbReference>
<evidence type="ECO:0000256" key="4">
    <source>
        <dbReference type="ARBA" id="ARBA00023163"/>
    </source>
</evidence>
<dbReference type="InterPro" id="IPR004827">
    <property type="entry name" value="bZIP"/>
</dbReference>
<dbReference type="Pfam" id="PF00170">
    <property type="entry name" value="bZIP_1"/>
    <property type="match status" value="1"/>
</dbReference>
<dbReference type="AlphaFoldDB" id="A7SHQ5"/>
<evidence type="ECO:0000256" key="3">
    <source>
        <dbReference type="ARBA" id="ARBA00023125"/>
    </source>
</evidence>
<dbReference type="EMBL" id="DS469662">
    <property type="protein sequence ID" value="EDO36776.1"/>
    <property type="molecule type" value="Genomic_DNA"/>
</dbReference>
<feature type="compositionally biased region" description="Basic and acidic residues" evidence="6">
    <location>
        <begin position="78"/>
        <end position="93"/>
    </location>
</feature>
<feature type="domain" description="BZIP" evidence="7">
    <location>
        <begin position="90"/>
        <end position="153"/>
    </location>
</feature>
<keyword evidence="3" id="KW-0238">DNA-binding</keyword>
<dbReference type="GO" id="GO:0006357">
    <property type="term" value="P:regulation of transcription by RNA polymerase II"/>
    <property type="evidence" value="ECO:0000318"/>
    <property type="project" value="GO_Central"/>
</dbReference>